<gene>
    <name evidence="1" type="ORF">LOK49_LG12G01781</name>
</gene>
<proteinExistence type="predicted"/>
<name>A0ACC0FSV1_9ERIC</name>
<keyword evidence="2" id="KW-1185">Reference proteome</keyword>
<accession>A0ACC0FSV1</accession>
<comment type="caution">
    <text evidence="1">The sequence shown here is derived from an EMBL/GenBank/DDBJ whole genome shotgun (WGS) entry which is preliminary data.</text>
</comment>
<reference evidence="1 2" key="1">
    <citation type="journal article" date="2022" name="Plant J.">
        <title>Chromosome-level genome of Camellia lanceoleosa provides a valuable resource for understanding genome evolution and self-incompatibility.</title>
        <authorList>
            <person name="Gong W."/>
            <person name="Xiao S."/>
            <person name="Wang L."/>
            <person name="Liao Z."/>
            <person name="Chang Y."/>
            <person name="Mo W."/>
            <person name="Hu G."/>
            <person name="Li W."/>
            <person name="Zhao G."/>
            <person name="Zhu H."/>
            <person name="Hu X."/>
            <person name="Ji K."/>
            <person name="Xiang X."/>
            <person name="Song Q."/>
            <person name="Yuan D."/>
            <person name="Jin S."/>
            <person name="Zhang L."/>
        </authorList>
    </citation>
    <scope>NUCLEOTIDE SEQUENCE [LARGE SCALE GENOMIC DNA]</scope>
    <source>
        <strain evidence="1">SQ_2022a</strain>
    </source>
</reference>
<evidence type="ECO:0000313" key="2">
    <source>
        <dbReference type="Proteomes" id="UP001060215"/>
    </source>
</evidence>
<evidence type="ECO:0000313" key="1">
    <source>
        <dbReference type="EMBL" id="KAI7991872.1"/>
    </source>
</evidence>
<dbReference type="Proteomes" id="UP001060215">
    <property type="component" value="Chromosome 13"/>
</dbReference>
<sequence length="103" mass="11868">MLHFTCGSCNHLDAKGISLPIYRFVVMLAQLAEAAKAQFSRDYSNHLALVRAYEGWKEARRDVAGYEYCWKDFFSTQSTRAVDALQRESYSSLKEYVLNCKAR</sequence>
<dbReference type="EMBL" id="CM045770">
    <property type="protein sequence ID" value="KAI7991872.1"/>
    <property type="molecule type" value="Genomic_DNA"/>
</dbReference>
<protein>
    <submittedName>
        <fullName evidence="1">Uncharacterized protein</fullName>
    </submittedName>
</protein>
<organism evidence="1 2">
    <name type="scientific">Camellia lanceoleosa</name>
    <dbReference type="NCBI Taxonomy" id="1840588"/>
    <lineage>
        <taxon>Eukaryota</taxon>
        <taxon>Viridiplantae</taxon>
        <taxon>Streptophyta</taxon>
        <taxon>Embryophyta</taxon>
        <taxon>Tracheophyta</taxon>
        <taxon>Spermatophyta</taxon>
        <taxon>Magnoliopsida</taxon>
        <taxon>eudicotyledons</taxon>
        <taxon>Gunneridae</taxon>
        <taxon>Pentapetalae</taxon>
        <taxon>asterids</taxon>
        <taxon>Ericales</taxon>
        <taxon>Theaceae</taxon>
        <taxon>Camellia</taxon>
    </lineage>
</organism>